<dbReference type="GO" id="GO:0070652">
    <property type="term" value="C:HAUS complex"/>
    <property type="evidence" value="ECO:0007669"/>
    <property type="project" value="InterPro"/>
</dbReference>
<gene>
    <name evidence="2" type="ORF">B296_00033628</name>
</gene>
<feature type="transmembrane region" description="Helical" evidence="1">
    <location>
        <begin position="25"/>
        <end position="45"/>
    </location>
</feature>
<organism evidence="2 3">
    <name type="scientific">Ensete ventricosum</name>
    <name type="common">Abyssinian banana</name>
    <name type="synonym">Musa ensete</name>
    <dbReference type="NCBI Taxonomy" id="4639"/>
    <lineage>
        <taxon>Eukaryota</taxon>
        <taxon>Viridiplantae</taxon>
        <taxon>Streptophyta</taxon>
        <taxon>Embryophyta</taxon>
        <taxon>Tracheophyta</taxon>
        <taxon>Spermatophyta</taxon>
        <taxon>Magnoliopsida</taxon>
        <taxon>Liliopsida</taxon>
        <taxon>Zingiberales</taxon>
        <taxon>Musaceae</taxon>
        <taxon>Ensete</taxon>
    </lineage>
</organism>
<dbReference type="GO" id="GO:0072686">
    <property type="term" value="C:mitotic spindle"/>
    <property type="evidence" value="ECO:0007669"/>
    <property type="project" value="TreeGrafter"/>
</dbReference>
<reference evidence="2 3" key="1">
    <citation type="journal article" date="2014" name="Agronomy (Basel)">
        <title>A Draft Genome Sequence for Ensete ventricosum, the Drought-Tolerant Tree Against Hunger.</title>
        <authorList>
            <person name="Harrison J."/>
            <person name="Moore K.A."/>
            <person name="Paszkiewicz K."/>
            <person name="Jones T."/>
            <person name="Grant M."/>
            <person name="Ambacheew D."/>
            <person name="Muzemil S."/>
            <person name="Studholme D.J."/>
        </authorList>
    </citation>
    <scope>NUCLEOTIDE SEQUENCE [LARGE SCALE GENOMIC DNA]</scope>
</reference>
<evidence type="ECO:0000313" key="2">
    <source>
        <dbReference type="EMBL" id="RRT73231.1"/>
    </source>
</evidence>
<dbReference type="AlphaFoldDB" id="A0A427AAK5"/>
<keyword evidence="1" id="KW-0472">Membrane</keyword>
<sequence length="162" mass="18676">MQEKNCPRERASTARGRGRRGERRYFFRLLLFFFFSSFSSFVFSLNQPLMVDFSLNRSPTVEIDCRRSISPSIGRRRPKSTADGQFWWYRPAAGGPRTSNLEDRCTLIQTLEQLLFSSSTTAEPLLTPRPLMQALDDMEKVNSQVSAFVEEVTEAHRQKAEV</sequence>
<name>A0A427AAK5_ENSVE</name>
<dbReference type="PANTHER" id="PTHR19378:SF0">
    <property type="entry name" value="HAUS AUGMIN-LIKE COMPLEX SUBUNIT 3"/>
    <property type="match status" value="1"/>
</dbReference>
<dbReference type="Proteomes" id="UP000287651">
    <property type="component" value="Unassembled WGS sequence"/>
</dbReference>
<dbReference type="GO" id="GO:0005815">
    <property type="term" value="C:microtubule organizing center"/>
    <property type="evidence" value="ECO:0007669"/>
    <property type="project" value="TreeGrafter"/>
</dbReference>
<evidence type="ECO:0000256" key="1">
    <source>
        <dbReference type="SAM" id="Phobius"/>
    </source>
</evidence>
<keyword evidence="1" id="KW-0812">Transmembrane</keyword>
<dbReference type="EMBL" id="AMZH03003158">
    <property type="protein sequence ID" value="RRT73231.1"/>
    <property type="molecule type" value="Genomic_DNA"/>
</dbReference>
<keyword evidence="1" id="KW-1133">Transmembrane helix</keyword>
<dbReference type="GO" id="GO:0031023">
    <property type="term" value="P:microtubule organizing center organization"/>
    <property type="evidence" value="ECO:0007669"/>
    <property type="project" value="TreeGrafter"/>
</dbReference>
<protein>
    <submittedName>
        <fullName evidence="2">Uncharacterized protein</fullName>
    </submittedName>
</protein>
<accession>A0A427AAK5</accession>
<comment type="caution">
    <text evidence="2">The sequence shown here is derived from an EMBL/GenBank/DDBJ whole genome shotgun (WGS) entry which is preliminary data.</text>
</comment>
<proteinExistence type="predicted"/>
<dbReference type="PANTHER" id="PTHR19378">
    <property type="entry name" value="GOLGIN- RELATED"/>
    <property type="match status" value="1"/>
</dbReference>
<evidence type="ECO:0000313" key="3">
    <source>
        <dbReference type="Proteomes" id="UP000287651"/>
    </source>
</evidence>
<dbReference type="GO" id="GO:0051225">
    <property type="term" value="P:spindle assembly"/>
    <property type="evidence" value="ECO:0007669"/>
    <property type="project" value="InterPro"/>
</dbReference>
<dbReference type="InterPro" id="IPR026206">
    <property type="entry name" value="HAUS3"/>
</dbReference>